<dbReference type="Proteomes" id="UP000806542">
    <property type="component" value="Unassembled WGS sequence"/>
</dbReference>
<proteinExistence type="predicted"/>
<sequence length="357" mass="40387">MLEHYYTTQMSASHKQLQTRFVKMRTKTGRKAKLMPAMLSALLTAILATATVALAVVDGMETYDGTIVINGKEHAIDIVHFDNIRYLNNDSYYLPLRKTFELLDCTVNYNVSKETAGSIFQNAKDTFPFYAWEDLKNRAKDETTLQLYGATTSTNSNMPIIEVERPGGEKWYCQIGSQWYTNAWAPPVILYNGTAYLPIRALAYYLVPEGEDADMSILWDASAHDTYFAGRLIWDAEALTVTINTEAGPGYQAFTDTFDKLRGRYGYGIVQHTESRSYRVCIIENYEGNQTACVSIDKTNGKIAVIDTWSEEVGNRIFIDLDGNSTFITKAFDPNADGNELTELQRYDLTDYVYLDL</sequence>
<name>A0A9D5M4J6_9FIRM</name>
<evidence type="ECO:0000313" key="2">
    <source>
        <dbReference type="Proteomes" id="UP000806542"/>
    </source>
</evidence>
<keyword evidence="2" id="KW-1185">Reference proteome</keyword>
<comment type="caution">
    <text evidence="1">The sequence shown here is derived from an EMBL/GenBank/DDBJ whole genome shotgun (WGS) entry which is preliminary data.</text>
</comment>
<dbReference type="AlphaFoldDB" id="A0A9D5M4J6"/>
<evidence type="ECO:0000313" key="1">
    <source>
        <dbReference type="EMBL" id="MBE5039424.1"/>
    </source>
</evidence>
<dbReference type="RefSeq" id="WP_226391985.1">
    <property type="nucleotide sequence ID" value="NZ_JADCKB010000004.1"/>
</dbReference>
<accession>A0A9D5M4J6</accession>
<organism evidence="1 2">
    <name type="scientific">Ructibacterium gallinarum</name>
    <dbReference type="NCBI Taxonomy" id="2779355"/>
    <lineage>
        <taxon>Bacteria</taxon>
        <taxon>Bacillati</taxon>
        <taxon>Bacillota</taxon>
        <taxon>Clostridia</taxon>
        <taxon>Eubacteriales</taxon>
        <taxon>Oscillospiraceae</taxon>
        <taxon>Ructibacterium</taxon>
    </lineage>
</organism>
<protein>
    <submittedName>
        <fullName evidence="1">Uncharacterized protein</fullName>
    </submittedName>
</protein>
<dbReference type="EMBL" id="JADCKB010000004">
    <property type="protein sequence ID" value="MBE5039424.1"/>
    <property type="molecule type" value="Genomic_DNA"/>
</dbReference>
<reference evidence="1" key="1">
    <citation type="submission" date="2020-10" db="EMBL/GenBank/DDBJ databases">
        <title>ChiBAC.</title>
        <authorList>
            <person name="Zenner C."/>
            <person name="Hitch T.C.A."/>
            <person name="Clavel T."/>
        </authorList>
    </citation>
    <scope>NUCLEOTIDE SEQUENCE</scope>
    <source>
        <strain evidence="1">DSM 107454</strain>
    </source>
</reference>
<gene>
    <name evidence="1" type="ORF">INF28_02970</name>
</gene>